<keyword evidence="4 7" id="KW-0808">Transferase</keyword>
<dbReference type="GO" id="GO:0004588">
    <property type="term" value="F:orotate phosphoribosyltransferase activity"/>
    <property type="evidence" value="ECO:0007669"/>
    <property type="project" value="UniProtKB-UniRule"/>
</dbReference>
<evidence type="ECO:0000256" key="6">
    <source>
        <dbReference type="ARBA" id="ARBA00022975"/>
    </source>
</evidence>
<feature type="binding site" description="in other chain" evidence="7">
    <location>
        <begin position="112"/>
        <end position="120"/>
    </location>
    <ligand>
        <name>5-phospho-alpha-D-ribose 1-diphosphate</name>
        <dbReference type="ChEBI" id="CHEBI:58017"/>
        <note>ligand shared between dimeric partners</note>
    </ligand>
</feature>
<proteinExistence type="inferred from homology"/>
<comment type="similarity">
    <text evidence="7">Belongs to the purine/pyrimidine phosphoribosyltransferase family. PyrE subfamily.</text>
</comment>
<keyword evidence="6 7" id="KW-0665">Pyrimidine biosynthesis</keyword>
<organism evidence="9">
    <name type="scientific">Dictyoglomus thermophilum</name>
    <dbReference type="NCBI Taxonomy" id="14"/>
    <lineage>
        <taxon>Bacteria</taxon>
        <taxon>Pseudomonadati</taxon>
        <taxon>Dictyoglomota</taxon>
        <taxon>Dictyoglomia</taxon>
        <taxon>Dictyoglomales</taxon>
        <taxon>Dictyoglomaceae</taxon>
        <taxon>Dictyoglomus</taxon>
    </lineage>
</organism>
<feature type="binding site" evidence="7">
    <location>
        <position position="144"/>
    </location>
    <ligand>
        <name>orotate</name>
        <dbReference type="ChEBI" id="CHEBI:30839"/>
    </ligand>
</feature>
<dbReference type="GO" id="GO:0000287">
    <property type="term" value="F:magnesium ion binding"/>
    <property type="evidence" value="ECO:0007669"/>
    <property type="project" value="UniProtKB-UniRule"/>
</dbReference>
<sequence length="189" mass="20793">MNWLEVFKEKGAFLEGHFLLSSGLHSPNYLQCALILQYPDLSEEIAKEIANKIPKDLKIDLVVGPALGGIIIAYELARALKVRGIFAEREEGKMKLRRGFTVKPGEKVMVCEDVVTTGGSALEVASLIKEYGGDVVAFSCIVDRSGGKPIFDKPLYSLIQLNLETYQPEECPLCKEGIPLVKPGSRNLK</sequence>
<gene>
    <name evidence="7" type="primary">pyrE</name>
    <name evidence="9" type="ORF">ENU78_07155</name>
</gene>
<dbReference type="SUPFAM" id="SSF53271">
    <property type="entry name" value="PRTase-like"/>
    <property type="match status" value="1"/>
</dbReference>
<dbReference type="InterPro" id="IPR023031">
    <property type="entry name" value="OPRT"/>
</dbReference>
<dbReference type="Pfam" id="PF00156">
    <property type="entry name" value="Pribosyltran"/>
    <property type="match status" value="1"/>
</dbReference>
<dbReference type="GO" id="GO:0019856">
    <property type="term" value="P:pyrimidine nucleobase biosynthetic process"/>
    <property type="evidence" value="ECO:0007669"/>
    <property type="project" value="InterPro"/>
</dbReference>
<evidence type="ECO:0000256" key="1">
    <source>
        <dbReference type="ARBA" id="ARBA00004889"/>
    </source>
</evidence>
<dbReference type="NCBIfam" id="TIGR01367">
    <property type="entry name" value="pyrE_Therm"/>
    <property type="match status" value="1"/>
</dbReference>
<dbReference type="PANTHER" id="PTHR19278:SF9">
    <property type="entry name" value="URIDINE 5'-MONOPHOSPHATE SYNTHASE"/>
    <property type="match status" value="1"/>
</dbReference>
<dbReference type="PANTHER" id="PTHR19278">
    <property type="entry name" value="OROTATE PHOSPHORIBOSYLTRANSFERASE"/>
    <property type="match status" value="1"/>
</dbReference>
<dbReference type="EC" id="2.4.2.10" evidence="2 7"/>
<dbReference type="InterPro" id="IPR000836">
    <property type="entry name" value="PRTase_dom"/>
</dbReference>
<protein>
    <recommendedName>
        <fullName evidence="2 7">Orotate phosphoribosyltransferase</fullName>
        <shortName evidence="7">OPRT</shortName>
        <shortName evidence="7">OPRTase</shortName>
        <ecNumber evidence="2 7">2.4.2.10</ecNumber>
    </recommendedName>
</protein>
<keyword evidence="5 7" id="KW-0460">Magnesium</keyword>
<evidence type="ECO:0000256" key="7">
    <source>
        <dbReference type="HAMAP-Rule" id="MF_01208"/>
    </source>
</evidence>
<feature type="domain" description="Phosphoribosyltransferase" evidence="8">
    <location>
        <begin position="42"/>
        <end position="159"/>
    </location>
</feature>
<comment type="function">
    <text evidence="7">Catalyzes the transfer of a ribosyl phosphate group from 5-phosphoribose 1-diphosphate to orotate, leading to the formation of orotidine monophosphate (OMP).</text>
</comment>
<dbReference type="InterPro" id="IPR029057">
    <property type="entry name" value="PRTase-like"/>
</dbReference>
<feature type="binding site" evidence="7">
    <location>
        <position position="89"/>
    </location>
    <ligand>
        <name>5-phospho-alpha-D-ribose 1-diphosphate</name>
        <dbReference type="ChEBI" id="CHEBI:58017"/>
        <note>ligand shared between dimeric partners</note>
    </ligand>
</feature>
<dbReference type="RefSeq" id="WP_012548416.1">
    <property type="nucleotide sequence ID" value="NZ_VTFL01000003.1"/>
</dbReference>
<evidence type="ECO:0000256" key="5">
    <source>
        <dbReference type="ARBA" id="ARBA00022842"/>
    </source>
</evidence>
<dbReference type="EMBL" id="DTDV01000019">
    <property type="protein sequence ID" value="HGK24190.1"/>
    <property type="molecule type" value="Genomic_DNA"/>
</dbReference>
<dbReference type="InterPro" id="IPR006273">
    <property type="entry name" value="Orotate_PRibTrfase_bac"/>
</dbReference>
<comment type="catalytic activity">
    <reaction evidence="7">
        <text>orotidine 5'-phosphate + diphosphate = orotate + 5-phospho-alpha-D-ribose 1-diphosphate</text>
        <dbReference type="Rhea" id="RHEA:10380"/>
        <dbReference type="ChEBI" id="CHEBI:30839"/>
        <dbReference type="ChEBI" id="CHEBI:33019"/>
        <dbReference type="ChEBI" id="CHEBI:57538"/>
        <dbReference type="ChEBI" id="CHEBI:58017"/>
        <dbReference type="EC" id="2.4.2.10"/>
    </reaction>
</comment>
<comment type="subunit">
    <text evidence="7">Homodimer.</text>
</comment>
<accession>A0A7C3KQJ9</accession>
<evidence type="ECO:0000256" key="3">
    <source>
        <dbReference type="ARBA" id="ARBA00022676"/>
    </source>
</evidence>
<dbReference type="CDD" id="cd06223">
    <property type="entry name" value="PRTases_typeI"/>
    <property type="match status" value="1"/>
</dbReference>
<evidence type="ECO:0000256" key="4">
    <source>
        <dbReference type="ARBA" id="ARBA00022679"/>
    </source>
</evidence>
<comment type="caution">
    <text evidence="9">The sequence shown here is derived from an EMBL/GenBank/DDBJ whole genome shotgun (WGS) entry which is preliminary data.</text>
</comment>
<dbReference type="AlphaFoldDB" id="A0A7C3KQJ9"/>
<dbReference type="Gene3D" id="3.40.50.2020">
    <property type="match status" value="1"/>
</dbReference>
<evidence type="ECO:0000313" key="9">
    <source>
        <dbReference type="EMBL" id="HGK24190.1"/>
    </source>
</evidence>
<dbReference type="OMA" id="AQVLQYP"/>
<keyword evidence="3 7" id="KW-0328">Glycosyltransferase</keyword>
<comment type="caution">
    <text evidence="7">Lacks conserved residue(s) required for the propagation of feature annotation.</text>
</comment>
<name>A0A7C3KQJ9_DICTH</name>
<evidence type="ECO:0000256" key="2">
    <source>
        <dbReference type="ARBA" id="ARBA00011971"/>
    </source>
</evidence>
<feature type="binding site" evidence="7">
    <location>
        <position position="116"/>
    </location>
    <ligand>
        <name>orotate</name>
        <dbReference type="ChEBI" id="CHEBI:30839"/>
    </ligand>
</feature>
<evidence type="ECO:0000259" key="8">
    <source>
        <dbReference type="Pfam" id="PF00156"/>
    </source>
</evidence>
<reference evidence="9" key="1">
    <citation type="journal article" date="2020" name="mSystems">
        <title>Genome- and Community-Level Interaction Insights into Carbon Utilization and Element Cycling Functions of Hydrothermarchaeota in Hydrothermal Sediment.</title>
        <authorList>
            <person name="Zhou Z."/>
            <person name="Liu Y."/>
            <person name="Xu W."/>
            <person name="Pan J."/>
            <person name="Luo Z.H."/>
            <person name="Li M."/>
        </authorList>
    </citation>
    <scope>NUCLEOTIDE SEQUENCE [LARGE SCALE GENOMIC DNA]</scope>
    <source>
        <strain evidence="9">SpSt-70</strain>
    </source>
</reference>
<dbReference type="UniPathway" id="UPA00070">
    <property type="reaction ID" value="UER00119"/>
</dbReference>
<dbReference type="HAMAP" id="MF_01208">
    <property type="entry name" value="PyrE"/>
    <property type="match status" value="1"/>
</dbReference>
<dbReference type="GO" id="GO:0044205">
    <property type="term" value="P:'de novo' UMP biosynthetic process"/>
    <property type="evidence" value="ECO:0007669"/>
    <property type="project" value="UniProtKB-UniRule"/>
</dbReference>
<comment type="cofactor">
    <cofactor evidence="7">
        <name>Mg(2+)</name>
        <dbReference type="ChEBI" id="CHEBI:18420"/>
    </cofactor>
</comment>
<comment type="pathway">
    <text evidence="1 7">Pyrimidine metabolism; UMP biosynthesis via de novo pathway; UMP from orotate: step 1/2.</text>
</comment>